<protein>
    <recommendedName>
        <fullName evidence="3">Core-binding (CB) domain-containing protein</fullName>
    </recommendedName>
</protein>
<name>A0ABY1QKX9_9BACT</name>
<evidence type="ECO:0000313" key="2">
    <source>
        <dbReference type="Proteomes" id="UP001158067"/>
    </source>
</evidence>
<organism evidence="1 2">
    <name type="scientific">Neorhodopirellula lusitana</name>
    <dbReference type="NCBI Taxonomy" id="445327"/>
    <lineage>
        <taxon>Bacteria</taxon>
        <taxon>Pseudomonadati</taxon>
        <taxon>Planctomycetota</taxon>
        <taxon>Planctomycetia</taxon>
        <taxon>Pirellulales</taxon>
        <taxon>Pirellulaceae</taxon>
        <taxon>Neorhodopirellula</taxon>
    </lineage>
</organism>
<sequence>MHEMLYSFREQTYGTASQTFFRKQTQSWYCTIGGKQISLGKTKEAAETRFHKLMGNRDAVRSEVKTLYAMFEQYLTWVEDNRKQGTYDNNLHYLKSFIASVGKRSEVGQVKKHYLTRRTTQYPDWSDTATNDAISVVQRMLNWAVQ</sequence>
<gene>
    <name evidence="1" type="ORF">SAMN06265222_11737</name>
</gene>
<reference evidence="1 2" key="1">
    <citation type="submission" date="2017-05" db="EMBL/GenBank/DDBJ databases">
        <authorList>
            <person name="Varghese N."/>
            <person name="Submissions S."/>
        </authorList>
    </citation>
    <scope>NUCLEOTIDE SEQUENCE [LARGE SCALE GENOMIC DNA]</scope>
    <source>
        <strain evidence="1 2">DSM 25457</strain>
    </source>
</reference>
<proteinExistence type="predicted"/>
<comment type="caution">
    <text evidence="1">The sequence shown here is derived from an EMBL/GenBank/DDBJ whole genome shotgun (WGS) entry which is preliminary data.</text>
</comment>
<dbReference type="EMBL" id="FXUG01000017">
    <property type="protein sequence ID" value="SMP73886.1"/>
    <property type="molecule type" value="Genomic_DNA"/>
</dbReference>
<accession>A0ABY1QKX9</accession>
<evidence type="ECO:0008006" key="3">
    <source>
        <dbReference type="Google" id="ProtNLM"/>
    </source>
</evidence>
<dbReference type="Proteomes" id="UP001158067">
    <property type="component" value="Unassembled WGS sequence"/>
</dbReference>
<keyword evidence="2" id="KW-1185">Reference proteome</keyword>
<evidence type="ECO:0000313" key="1">
    <source>
        <dbReference type="EMBL" id="SMP73886.1"/>
    </source>
</evidence>